<dbReference type="PANTHER" id="PTHR10344:SF1">
    <property type="entry name" value="THYMIDYLATE KINASE"/>
    <property type="match status" value="1"/>
</dbReference>
<evidence type="ECO:0000256" key="1">
    <source>
        <dbReference type="ARBA" id="ARBA00009776"/>
    </source>
</evidence>
<comment type="caution">
    <text evidence="3">The sequence shown here is derived from an EMBL/GenBank/DDBJ whole genome shotgun (WGS) entry which is preliminary data.</text>
</comment>
<evidence type="ECO:0000313" key="4">
    <source>
        <dbReference type="Proteomes" id="UP000608420"/>
    </source>
</evidence>
<reference evidence="4" key="1">
    <citation type="journal article" date="2019" name="Int. J. Syst. Evol. Microbiol.">
        <title>The Global Catalogue of Microorganisms (GCM) 10K type strain sequencing project: providing services to taxonomists for standard genome sequencing and annotation.</title>
        <authorList>
            <consortium name="The Broad Institute Genomics Platform"/>
            <consortium name="The Broad Institute Genome Sequencing Center for Infectious Disease"/>
            <person name="Wu L."/>
            <person name="Ma J."/>
        </authorList>
    </citation>
    <scope>NUCLEOTIDE SEQUENCE [LARGE SCALE GENOMIC DNA]</scope>
    <source>
        <strain evidence="4">CGMCC 1.15420</strain>
    </source>
</reference>
<gene>
    <name evidence="3" type="ORF">GCM10010913_26250</name>
</gene>
<accession>A0ABQ1VXE5</accession>
<comment type="similarity">
    <text evidence="1">Belongs to the thymidylate kinase family.</text>
</comment>
<dbReference type="EMBL" id="BMIW01000018">
    <property type="protein sequence ID" value="GGG03228.1"/>
    <property type="molecule type" value="Genomic_DNA"/>
</dbReference>
<dbReference type="Pfam" id="PF02223">
    <property type="entry name" value="Thymidylate_kin"/>
    <property type="match status" value="1"/>
</dbReference>
<dbReference type="SUPFAM" id="SSF52540">
    <property type="entry name" value="P-loop containing nucleoside triphosphate hydrolases"/>
    <property type="match status" value="1"/>
</dbReference>
<protein>
    <recommendedName>
        <fullName evidence="2">Thymidylate kinase-like domain-containing protein</fullName>
    </recommendedName>
</protein>
<dbReference type="RefSeq" id="WP_120463561.1">
    <property type="nucleotide sequence ID" value="NZ_KZ987724.1"/>
</dbReference>
<evidence type="ECO:0000259" key="2">
    <source>
        <dbReference type="Pfam" id="PF02223"/>
    </source>
</evidence>
<dbReference type="InterPro" id="IPR039430">
    <property type="entry name" value="Thymidylate_kin-like_dom"/>
</dbReference>
<dbReference type="Proteomes" id="UP000608420">
    <property type="component" value="Unassembled WGS sequence"/>
</dbReference>
<proteinExistence type="inferred from homology"/>
<name>A0ABQ1VXE5_9BACL</name>
<dbReference type="Gene3D" id="3.40.50.300">
    <property type="entry name" value="P-loop containing nucleotide triphosphate hydrolases"/>
    <property type="match status" value="1"/>
</dbReference>
<feature type="domain" description="Thymidylate kinase-like" evidence="2">
    <location>
        <begin position="10"/>
        <end position="180"/>
    </location>
</feature>
<dbReference type="PANTHER" id="PTHR10344">
    <property type="entry name" value="THYMIDYLATE KINASE"/>
    <property type="match status" value="1"/>
</dbReference>
<keyword evidence="4" id="KW-1185">Reference proteome</keyword>
<dbReference type="InterPro" id="IPR027417">
    <property type="entry name" value="P-loop_NTPase"/>
</dbReference>
<organism evidence="3 4">
    <name type="scientific">Paenibacillus aceti</name>
    <dbReference type="NCBI Taxonomy" id="1820010"/>
    <lineage>
        <taxon>Bacteria</taxon>
        <taxon>Bacillati</taxon>
        <taxon>Bacillota</taxon>
        <taxon>Bacilli</taxon>
        <taxon>Bacillales</taxon>
        <taxon>Paenibacillaceae</taxon>
        <taxon>Paenibacillus</taxon>
    </lineage>
</organism>
<evidence type="ECO:0000313" key="3">
    <source>
        <dbReference type="EMBL" id="GGG03228.1"/>
    </source>
</evidence>
<sequence>MRRTGHLVVVEGISACGKSHLIEQLAPHLLLYGHSVYVFEWNSNRVIRALTAYLVKKRWLTTNIYSFLQWISFMVDYFCIIIPKLAWGHTLICDRYIYTGLVRDEANQANPKFGNWLLKWARKPDLVFFVDRSPEECYQRMLLRGKKLFHMNQAILSNEQIKNKDLFYLRRCRRIYHRIFSQLMRSQSLQVHILRDGWDEMLFYVDSYFTDHQFMETKAR</sequence>